<evidence type="ECO:0000256" key="7">
    <source>
        <dbReference type="ARBA" id="ARBA00023136"/>
    </source>
</evidence>
<evidence type="ECO:0000256" key="6">
    <source>
        <dbReference type="ARBA" id="ARBA00022989"/>
    </source>
</evidence>
<dbReference type="GO" id="GO:0048608">
    <property type="term" value="P:reproductive structure development"/>
    <property type="evidence" value="ECO:0007669"/>
    <property type="project" value="UniProtKB-ARBA"/>
</dbReference>
<reference evidence="9 10" key="1">
    <citation type="journal article" date="2020" name="Nat. Food">
        <title>A phased Vanilla planifolia genome enables genetic improvement of flavour and production.</title>
        <authorList>
            <person name="Hasing T."/>
            <person name="Tang H."/>
            <person name="Brym M."/>
            <person name="Khazi F."/>
            <person name="Huang T."/>
            <person name="Chambers A.H."/>
        </authorList>
    </citation>
    <scope>NUCLEOTIDE SEQUENCE [LARGE SCALE GENOMIC DNA]</scope>
    <source>
        <tissue evidence="9">Leaf</tissue>
    </source>
</reference>
<feature type="transmembrane region" description="Helical" evidence="8">
    <location>
        <begin position="66"/>
        <end position="99"/>
    </location>
</feature>
<dbReference type="InterPro" id="IPR000136">
    <property type="entry name" value="Oleosin"/>
</dbReference>
<dbReference type="PANTHER" id="PTHR33203:SF4">
    <property type="entry name" value="F27J15.22"/>
    <property type="match status" value="1"/>
</dbReference>
<dbReference type="EMBL" id="JADCNM010000012">
    <property type="protein sequence ID" value="KAG0459941.1"/>
    <property type="molecule type" value="Genomic_DNA"/>
</dbReference>
<organism evidence="9 10">
    <name type="scientific">Vanilla planifolia</name>
    <name type="common">Vanilla</name>
    <dbReference type="NCBI Taxonomy" id="51239"/>
    <lineage>
        <taxon>Eukaryota</taxon>
        <taxon>Viridiplantae</taxon>
        <taxon>Streptophyta</taxon>
        <taxon>Embryophyta</taxon>
        <taxon>Tracheophyta</taxon>
        <taxon>Spermatophyta</taxon>
        <taxon>Magnoliopsida</taxon>
        <taxon>Liliopsida</taxon>
        <taxon>Asparagales</taxon>
        <taxon>Orchidaceae</taxon>
        <taxon>Vanilloideae</taxon>
        <taxon>Vanilleae</taxon>
        <taxon>Vanilla</taxon>
    </lineage>
</organism>
<dbReference type="Pfam" id="PF01277">
    <property type="entry name" value="Oleosin"/>
    <property type="match status" value="1"/>
</dbReference>
<proteinExistence type="inferred from homology"/>
<evidence type="ECO:0000256" key="4">
    <source>
        <dbReference type="ARBA" id="ARBA00022677"/>
    </source>
</evidence>
<gene>
    <name evidence="9" type="ORF">HPP92_023069</name>
</gene>
<keyword evidence="4" id="KW-0551">Lipid droplet</keyword>
<accession>A0A835UHU4</accession>
<sequence length="187" mass="19981">MAEAHSDINRFRSQFFATSKYLIGSRWRINSQATDRRCSNATAVAVEGFFCESKTFVTNSGQLVGFLALAISGAILLFLTGVTLAGAILCFIFLAPILLFTSPVWVPAAALAFGLFAATASVAGVVMGVAAGGTWLYRYLTGRQPVGSDRVDYARTRIADTASHVKGYAREYGGYFQSRIKDAAPGA</sequence>
<evidence type="ECO:0000313" key="10">
    <source>
        <dbReference type="Proteomes" id="UP000639772"/>
    </source>
</evidence>
<dbReference type="GO" id="GO:0012511">
    <property type="term" value="C:monolayer-surrounded lipid storage body"/>
    <property type="evidence" value="ECO:0007669"/>
    <property type="project" value="InterPro"/>
</dbReference>
<evidence type="ECO:0008006" key="11">
    <source>
        <dbReference type="Google" id="ProtNLM"/>
    </source>
</evidence>
<evidence type="ECO:0000313" key="9">
    <source>
        <dbReference type="EMBL" id="KAG0459941.1"/>
    </source>
</evidence>
<feature type="transmembrane region" description="Helical" evidence="8">
    <location>
        <begin position="111"/>
        <end position="137"/>
    </location>
</feature>
<keyword evidence="7 8" id="KW-0472">Membrane</keyword>
<comment type="similarity">
    <text evidence="3">Belongs to the oleosin family.</text>
</comment>
<evidence type="ECO:0000256" key="1">
    <source>
        <dbReference type="ARBA" id="ARBA00004141"/>
    </source>
</evidence>
<evidence type="ECO:0000256" key="8">
    <source>
        <dbReference type="SAM" id="Phobius"/>
    </source>
</evidence>
<comment type="caution">
    <text evidence="9">The sequence shown here is derived from an EMBL/GenBank/DDBJ whole genome shotgun (WGS) entry which is preliminary data.</text>
</comment>
<keyword evidence="5 8" id="KW-0812">Transmembrane</keyword>
<evidence type="ECO:0000256" key="3">
    <source>
        <dbReference type="ARBA" id="ARBA00010858"/>
    </source>
</evidence>
<dbReference type="GO" id="GO:0009791">
    <property type="term" value="P:post-embryonic development"/>
    <property type="evidence" value="ECO:0007669"/>
    <property type="project" value="UniProtKB-ARBA"/>
</dbReference>
<evidence type="ECO:0000256" key="2">
    <source>
        <dbReference type="ARBA" id="ARBA00004502"/>
    </source>
</evidence>
<dbReference type="OrthoDB" id="2016943at2759"/>
<comment type="subcellular location">
    <subcellularLocation>
        <location evidence="2">Lipid droplet</location>
    </subcellularLocation>
    <subcellularLocation>
        <location evidence="1">Membrane</location>
        <topology evidence="1">Multi-pass membrane protein</topology>
    </subcellularLocation>
</comment>
<keyword evidence="6 8" id="KW-1133">Transmembrane helix</keyword>
<dbReference type="Proteomes" id="UP000639772">
    <property type="component" value="Chromosome 12"/>
</dbReference>
<evidence type="ECO:0000256" key="5">
    <source>
        <dbReference type="ARBA" id="ARBA00022692"/>
    </source>
</evidence>
<name>A0A835UHU4_VANPL</name>
<dbReference type="AlphaFoldDB" id="A0A835UHU4"/>
<dbReference type="PANTHER" id="PTHR33203">
    <property type="entry name" value="OLEOSIN"/>
    <property type="match status" value="1"/>
</dbReference>
<dbReference type="GO" id="GO:0019915">
    <property type="term" value="P:lipid storage"/>
    <property type="evidence" value="ECO:0007669"/>
    <property type="project" value="TreeGrafter"/>
</dbReference>
<dbReference type="GO" id="GO:0016020">
    <property type="term" value="C:membrane"/>
    <property type="evidence" value="ECO:0007669"/>
    <property type="project" value="UniProtKB-SubCell"/>
</dbReference>
<protein>
    <recommendedName>
        <fullName evidence="11">Oleosin</fullName>
    </recommendedName>
</protein>